<reference evidence="1 2" key="1">
    <citation type="submission" date="2024-04" db="EMBL/GenBank/DDBJ databases">
        <authorList>
            <person name="Fracassetti M."/>
        </authorList>
    </citation>
    <scope>NUCLEOTIDE SEQUENCE [LARGE SCALE GENOMIC DNA]</scope>
</reference>
<dbReference type="AlphaFoldDB" id="A0AAV2GAT5"/>
<evidence type="ECO:0000313" key="1">
    <source>
        <dbReference type="EMBL" id="CAL1407796.1"/>
    </source>
</evidence>
<name>A0AAV2GAT5_9ROSI</name>
<keyword evidence="2" id="KW-1185">Reference proteome</keyword>
<gene>
    <name evidence="1" type="ORF">LTRI10_LOCUS47442</name>
</gene>
<organism evidence="1 2">
    <name type="scientific">Linum trigynum</name>
    <dbReference type="NCBI Taxonomy" id="586398"/>
    <lineage>
        <taxon>Eukaryota</taxon>
        <taxon>Viridiplantae</taxon>
        <taxon>Streptophyta</taxon>
        <taxon>Embryophyta</taxon>
        <taxon>Tracheophyta</taxon>
        <taxon>Spermatophyta</taxon>
        <taxon>Magnoliopsida</taxon>
        <taxon>eudicotyledons</taxon>
        <taxon>Gunneridae</taxon>
        <taxon>Pentapetalae</taxon>
        <taxon>rosids</taxon>
        <taxon>fabids</taxon>
        <taxon>Malpighiales</taxon>
        <taxon>Linaceae</taxon>
        <taxon>Linum</taxon>
    </lineage>
</organism>
<dbReference type="EMBL" id="OZ034821">
    <property type="protein sequence ID" value="CAL1407796.1"/>
    <property type="molecule type" value="Genomic_DNA"/>
</dbReference>
<proteinExistence type="predicted"/>
<evidence type="ECO:0000313" key="2">
    <source>
        <dbReference type="Proteomes" id="UP001497516"/>
    </source>
</evidence>
<accession>A0AAV2GAT5</accession>
<protein>
    <submittedName>
        <fullName evidence="1">Uncharacterized protein</fullName>
    </submittedName>
</protein>
<sequence length="97" mass="10947">MLAESGIRKSSSGMLSLWEDWAEYRVMPTTPANVFAKGQDYLRRNHVGNLTGKPAGGKSRVWTLDVGQPEIKAWISGSAEEREFRARNGAWYTWKSD</sequence>
<dbReference type="Proteomes" id="UP001497516">
    <property type="component" value="Chromosome 8"/>
</dbReference>